<evidence type="ECO:0000313" key="2">
    <source>
        <dbReference type="Proteomes" id="UP000199481"/>
    </source>
</evidence>
<accession>A0A1H1BPX6</accession>
<keyword evidence="2" id="KW-1185">Reference proteome</keyword>
<proteinExistence type="predicted"/>
<name>A0A1H1BPX6_9LACT</name>
<protein>
    <submittedName>
        <fullName evidence="1">Uncharacterized protein</fullName>
    </submittedName>
</protein>
<organism evidence="1 2">
    <name type="scientific">Carnobacterium viridans</name>
    <dbReference type="NCBI Taxonomy" id="174587"/>
    <lineage>
        <taxon>Bacteria</taxon>
        <taxon>Bacillati</taxon>
        <taxon>Bacillota</taxon>
        <taxon>Bacilli</taxon>
        <taxon>Lactobacillales</taxon>
        <taxon>Carnobacteriaceae</taxon>
        <taxon>Carnobacterium</taxon>
    </lineage>
</organism>
<evidence type="ECO:0000313" key="1">
    <source>
        <dbReference type="EMBL" id="SDQ54012.1"/>
    </source>
</evidence>
<reference evidence="2" key="1">
    <citation type="submission" date="2016-10" db="EMBL/GenBank/DDBJ databases">
        <authorList>
            <person name="Varghese N."/>
            <person name="Submissions S."/>
        </authorList>
    </citation>
    <scope>NUCLEOTIDE SEQUENCE [LARGE SCALE GENOMIC DNA]</scope>
    <source>
        <strain evidence="2">MPL-11</strain>
    </source>
</reference>
<dbReference type="EMBL" id="FNJW01000008">
    <property type="protein sequence ID" value="SDQ54012.1"/>
    <property type="molecule type" value="Genomic_DNA"/>
</dbReference>
<sequence length="29" mass="2960">MKKLLKATLITLIAVFALLGASVTALATS</sequence>
<dbReference type="AlphaFoldDB" id="A0A1H1BPX6"/>
<gene>
    <name evidence="1" type="ORF">SAMN04487752_2686</name>
</gene>
<dbReference type="Proteomes" id="UP000199481">
    <property type="component" value="Unassembled WGS sequence"/>
</dbReference>